<sequence length="307" mass="35441">MKYIFALMLTTASLTTYAQDRQLFKTHSKSILYYLDIHGEEGKVYDMGLFYDIAGIGSAIRNIDTVQQQPDGSYSGRHSHILSEKGTLYLVITRNKTRKLLLDTVSARAMNHDLNNAYHLGQYNDMSVRLNDAFPLNYFSFRGAFSTWNALPTGAREMEHQLFQERTDLRFKEIEDSVTVLHSAYVRRTDYILAHLKQMDYTALKDSLYLLAVGSQYYATVVTAVALQQPEYYLQLAEDNPHQRKELYFSVISNTTAANRIRHVQGHDEVKKTFMKERKNNQWFRVYALGMFAGTVTAVTYMVMKLL</sequence>
<protein>
    <recommendedName>
        <fullName evidence="5">DUF4369 domain-containing protein</fullName>
    </recommendedName>
</protein>
<dbReference type="Proteomes" id="UP000199045">
    <property type="component" value="Unassembled WGS sequence"/>
</dbReference>
<feature type="chain" id="PRO_5011557607" description="DUF4369 domain-containing protein" evidence="2">
    <location>
        <begin position="19"/>
        <end position="307"/>
    </location>
</feature>
<evidence type="ECO:0000313" key="3">
    <source>
        <dbReference type="EMBL" id="SDH35575.1"/>
    </source>
</evidence>
<name>A0A1G8BQV1_CHIFI</name>
<evidence type="ECO:0000256" key="1">
    <source>
        <dbReference type="SAM" id="Phobius"/>
    </source>
</evidence>
<keyword evidence="1" id="KW-0472">Membrane</keyword>
<evidence type="ECO:0000256" key="2">
    <source>
        <dbReference type="SAM" id="SignalP"/>
    </source>
</evidence>
<keyword evidence="1" id="KW-0812">Transmembrane</keyword>
<keyword evidence="1" id="KW-1133">Transmembrane helix</keyword>
<keyword evidence="2" id="KW-0732">Signal</keyword>
<organism evidence="3 4">
    <name type="scientific">Chitinophaga filiformis</name>
    <name type="common">Myxococcus filiformis</name>
    <name type="synonym">Flexibacter filiformis</name>
    <dbReference type="NCBI Taxonomy" id="104663"/>
    <lineage>
        <taxon>Bacteria</taxon>
        <taxon>Pseudomonadati</taxon>
        <taxon>Bacteroidota</taxon>
        <taxon>Chitinophagia</taxon>
        <taxon>Chitinophagales</taxon>
        <taxon>Chitinophagaceae</taxon>
        <taxon>Chitinophaga</taxon>
    </lineage>
</organism>
<dbReference type="OrthoDB" id="669837at2"/>
<evidence type="ECO:0000313" key="4">
    <source>
        <dbReference type="Proteomes" id="UP000199045"/>
    </source>
</evidence>
<evidence type="ECO:0008006" key="5">
    <source>
        <dbReference type="Google" id="ProtNLM"/>
    </source>
</evidence>
<accession>A0A1G8BQV1</accession>
<dbReference type="RefSeq" id="WP_089837842.1">
    <property type="nucleotide sequence ID" value="NZ_FNBN01000011.1"/>
</dbReference>
<feature type="signal peptide" evidence="2">
    <location>
        <begin position="1"/>
        <end position="18"/>
    </location>
</feature>
<reference evidence="3 4" key="1">
    <citation type="submission" date="2016-10" db="EMBL/GenBank/DDBJ databases">
        <authorList>
            <person name="de Groot N.N."/>
        </authorList>
    </citation>
    <scope>NUCLEOTIDE SEQUENCE [LARGE SCALE GENOMIC DNA]</scope>
    <source>
        <strain evidence="3 4">DSM 527</strain>
    </source>
</reference>
<gene>
    <name evidence="3" type="ORF">SAMN04488121_111128</name>
</gene>
<proteinExistence type="predicted"/>
<dbReference type="EMBL" id="FNBN01000011">
    <property type="protein sequence ID" value="SDH35575.1"/>
    <property type="molecule type" value="Genomic_DNA"/>
</dbReference>
<dbReference type="AlphaFoldDB" id="A0A1G8BQV1"/>
<feature type="transmembrane region" description="Helical" evidence="1">
    <location>
        <begin position="283"/>
        <end position="304"/>
    </location>
</feature>